<name>A0A1Y0EEY7_9RHOB</name>
<reference evidence="3 4" key="1">
    <citation type="submission" date="2017-05" db="EMBL/GenBank/DDBJ databases">
        <title>Genome Sequence of Loktanella vestfoldensis Strain SMR4r Isolated from a Culture of the Diatom Skeletonema marinoi.</title>
        <authorList>
            <person name="Topel M."/>
            <person name="Pinder M.I.M."/>
            <person name="Johansson O.N."/>
            <person name="Kourtchenko O."/>
            <person name="Godhe A."/>
            <person name="Clarke A.K."/>
        </authorList>
    </citation>
    <scope>NUCLEOTIDE SEQUENCE [LARGE SCALE GENOMIC DNA]</scope>
    <source>
        <strain evidence="3 4">SMR4r</strain>
    </source>
</reference>
<sequence>MKDFVIIGGGIAGLSAAARLSALGSVTVLEREDALAYHASGRSAALFEEHYGKPSTIALNRASLDYHRTADVLSPRGLMLVGSKGEADLFAADVQAMQMDKITMDAALALFPVLNPAQVDRAAYDPGAWDIDTDRLIQTFAKTARGNGAQIVTKAEVIQISRTATGWAIRTQAGEYEARQLVNAAGAWVDVIAQMAGMAPLGFQPLRRSMARIPAPDGHDVRAWPMVFGAGEGWYAKPDAGALIVSPAEEDPAAPHDAYADDMVLAEGLARYEANVTTPVTRLLASWAGLRTFSPDRTLVLGPDPAQAGFIWCAGQGGYGMQSAPGASQLLADLVGGNTPAIGPDMVAALAPDRFR</sequence>
<evidence type="ECO:0000313" key="4">
    <source>
        <dbReference type="Proteomes" id="UP000195273"/>
    </source>
</evidence>
<organism evidence="3 4">
    <name type="scientific">Yoonia vestfoldensis</name>
    <dbReference type="NCBI Taxonomy" id="245188"/>
    <lineage>
        <taxon>Bacteria</taxon>
        <taxon>Pseudomonadati</taxon>
        <taxon>Pseudomonadota</taxon>
        <taxon>Alphaproteobacteria</taxon>
        <taxon>Rhodobacterales</taxon>
        <taxon>Paracoccaceae</taxon>
        <taxon>Yoonia</taxon>
    </lineage>
</organism>
<keyword evidence="4" id="KW-1185">Reference proteome</keyword>
<keyword evidence="1 3" id="KW-0560">Oxidoreductase</keyword>
<dbReference type="OrthoDB" id="7421214at2"/>
<dbReference type="AlphaFoldDB" id="A0A1Y0EEY7"/>
<accession>A0A1Y0EEY7</accession>
<dbReference type="STRING" id="1122181.GCA_000382265_01307"/>
<evidence type="ECO:0000259" key="2">
    <source>
        <dbReference type="Pfam" id="PF01266"/>
    </source>
</evidence>
<dbReference type="PANTHER" id="PTHR13847:SF287">
    <property type="entry name" value="FAD-DEPENDENT OXIDOREDUCTASE DOMAIN-CONTAINING PROTEIN 1"/>
    <property type="match status" value="1"/>
</dbReference>
<proteinExistence type="predicted"/>
<dbReference type="Gene3D" id="3.50.50.60">
    <property type="entry name" value="FAD/NAD(P)-binding domain"/>
    <property type="match status" value="1"/>
</dbReference>
<dbReference type="EMBL" id="CP021431">
    <property type="protein sequence ID" value="ARU02040.1"/>
    <property type="molecule type" value="Genomic_DNA"/>
</dbReference>
<dbReference type="InterPro" id="IPR036188">
    <property type="entry name" value="FAD/NAD-bd_sf"/>
</dbReference>
<dbReference type="Gene3D" id="3.30.9.10">
    <property type="entry name" value="D-Amino Acid Oxidase, subunit A, domain 2"/>
    <property type="match status" value="1"/>
</dbReference>
<feature type="domain" description="FAD dependent oxidoreductase" evidence="2">
    <location>
        <begin position="3"/>
        <end position="334"/>
    </location>
</feature>
<evidence type="ECO:0000313" key="3">
    <source>
        <dbReference type="EMBL" id="ARU02040.1"/>
    </source>
</evidence>
<dbReference type="PANTHER" id="PTHR13847">
    <property type="entry name" value="SARCOSINE DEHYDROGENASE-RELATED"/>
    <property type="match status" value="1"/>
</dbReference>
<dbReference type="GO" id="GO:0005737">
    <property type="term" value="C:cytoplasm"/>
    <property type="evidence" value="ECO:0007669"/>
    <property type="project" value="TreeGrafter"/>
</dbReference>
<dbReference type="RefSeq" id="WP_087209388.1">
    <property type="nucleotide sequence ID" value="NZ_CP021431.1"/>
</dbReference>
<evidence type="ECO:0000256" key="1">
    <source>
        <dbReference type="ARBA" id="ARBA00023002"/>
    </source>
</evidence>
<dbReference type="KEGG" id="lvs:LOKVESSMR4R_02746"/>
<dbReference type="Proteomes" id="UP000195273">
    <property type="component" value="Chromosome"/>
</dbReference>
<protein>
    <submittedName>
        <fullName evidence="3">FAD-dependent catabolic D-arginine dehydrogenase DauA</fullName>
        <ecNumber evidence="3">1.4.99.6</ecNumber>
    </submittedName>
</protein>
<gene>
    <name evidence="3" type="primary">dauA</name>
    <name evidence="3" type="ORF">LOKVESSMR4R_02746</name>
</gene>
<dbReference type="SUPFAM" id="SSF51905">
    <property type="entry name" value="FAD/NAD(P)-binding domain"/>
    <property type="match status" value="1"/>
</dbReference>
<dbReference type="Pfam" id="PF01266">
    <property type="entry name" value="DAO"/>
    <property type="match status" value="1"/>
</dbReference>
<dbReference type="InterPro" id="IPR006076">
    <property type="entry name" value="FAD-dep_OxRdtase"/>
</dbReference>
<dbReference type="EC" id="1.4.99.6" evidence="3"/>
<dbReference type="GO" id="GO:0016491">
    <property type="term" value="F:oxidoreductase activity"/>
    <property type="evidence" value="ECO:0007669"/>
    <property type="project" value="UniProtKB-KW"/>
</dbReference>